<dbReference type="SUPFAM" id="SSF64288">
    <property type="entry name" value="Chorismate lyase-like"/>
    <property type="match status" value="1"/>
</dbReference>
<dbReference type="InterPro" id="IPR028978">
    <property type="entry name" value="Chorismate_lyase_/UTRA_dom_sf"/>
</dbReference>
<dbReference type="Gene3D" id="1.10.10.10">
    <property type="entry name" value="Winged helix-like DNA-binding domain superfamily/Winged helix DNA-binding domain"/>
    <property type="match status" value="1"/>
</dbReference>
<dbReference type="Gene3D" id="3.40.1410.10">
    <property type="entry name" value="Chorismate lyase-like"/>
    <property type="match status" value="1"/>
</dbReference>
<name>A0A6M8U9U8_9GAMM</name>
<feature type="domain" description="HTH gntR-type" evidence="4">
    <location>
        <begin position="20"/>
        <end position="87"/>
    </location>
</feature>
<keyword evidence="3" id="KW-0804">Transcription</keyword>
<dbReference type="PANTHER" id="PTHR44846:SF1">
    <property type="entry name" value="MANNOSYL-D-GLYCERATE TRANSPORT_METABOLISM SYSTEM REPRESSOR MNGR-RELATED"/>
    <property type="match status" value="1"/>
</dbReference>
<organism evidence="5 6">
    <name type="scientific">Paramixta manurensis</name>
    <dbReference type="NCBI Taxonomy" id="2740817"/>
    <lineage>
        <taxon>Bacteria</taxon>
        <taxon>Pseudomonadati</taxon>
        <taxon>Pseudomonadota</taxon>
        <taxon>Gammaproteobacteria</taxon>
        <taxon>Enterobacterales</taxon>
        <taxon>Erwiniaceae</taxon>
        <taxon>Paramixta</taxon>
    </lineage>
</organism>
<keyword evidence="2" id="KW-0238">DNA-binding</keyword>
<evidence type="ECO:0000313" key="6">
    <source>
        <dbReference type="Proteomes" id="UP000505325"/>
    </source>
</evidence>
<dbReference type="GO" id="GO:0003700">
    <property type="term" value="F:DNA-binding transcription factor activity"/>
    <property type="evidence" value="ECO:0007669"/>
    <property type="project" value="InterPro"/>
</dbReference>
<dbReference type="InterPro" id="IPR000524">
    <property type="entry name" value="Tscrpt_reg_HTH_GntR"/>
</dbReference>
<dbReference type="InterPro" id="IPR036390">
    <property type="entry name" value="WH_DNA-bd_sf"/>
</dbReference>
<dbReference type="SUPFAM" id="SSF46785">
    <property type="entry name" value="Winged helix' DNA-binding domain"/>
    <property type="match status" value="1"/>
</dbReference>
<gene>
    <name evidence="5" type="ORF">PMPD1_2585</name>
</gene>
<dbReference type="EMBL" id="CP054212">
    <property type="protein sequence ID" value="QKJ87526.1"/>
    <property type="molecule type" value="Genomic_DNA"/>
</dbReference>
<dbReference type="PRINTS" id="PR00035">
    <property type="entry name" value="HTHGNTR"/>
</dbReference>
<dbReference type="GO" id="GO:0045892">
    <property type="term" value="P:negative regulation of DNA-templated transcription"/>
    <property type="evidence" value="ECO:0007669"/>
    <property type="project" value="TreeGrafter"/>
</dbReference>
<dbReference type="SMART" id="SM00866">
    <property type="entry name" value="UTRA"/>
    <property type="match status" value="1"/>
</dbReference>
<evidence type="ECO:0000313" key="5">
    <source>
        <dbReference type="EMBL" id="QKJ87526.1"/>
    </source>
</evidence>
<evidence type="ECO:0000256" key="2">
    <source>
        <dbReference type="ARBA" id="ARBA00023125"/>
    </source>
</evidence>
<dbReference type="PANTHER" id="PTHR44846">
    <property type="entry name" value="MANNOSYL-D-GLYCERATE TRANSPORT/METABOLISM SYSTEM REPRESSOR MNGR-RELATED"/>
    <property type="match status" value="1"/>
</dbReference>
<reference evidence="5 6" key="1">
    <citation type="submission" date="2020-06" db="EMBL/GenBank/DDBJ databases">
        <title>Genome sequence of Paramixta manurensis strain PD-1.</title>
        <authorList>
            <person name="Lee C.W."/>
            <person name="Kim J."/>
        </authorList>
    </citation>
    <scope>NUCLEOTIDE SEQUENCE [LARGE SCALE GENOMIC DNA]</scope>
    <source>
        <strain evidence="5 6">PD-1</strain>
    </source>
</reference>
<dbReference type="KEGG" id="pmak:PMPD1_2585"/>
<sequence>MTVINERKGNYSLLDANSPVPLFHQLRDLLDLWFHQAFTLDDDLPTEKEITERFGVSRITVRRALDALINEDIVMRPKSRGRLRLRRTSPVQRLNRLRGFFTDDLLAAGIQPSTKTLSFNRTINERVNASLHLPADAECFCVERLHYAAEQPVAHQLSYIPVSLLPQLETYDLSKSLMAIFDQALPSPIHRGEQQLLVRNATLDEALHLELPVGSAVILIKRVAYMENGQAAEYFIATMNPKFYQFSMTVYAED</sequence>
<evidence type="ECO:0000256" key="1">
    <source>
        <dbReference type="ARBA" id="ARBA00023015"/>
    </source>
</evidence>
<dbReference type="Proteomes" id="UP000505325">
    <property type="component" value="Chromosome"/>
</dbReference>
<evidence type="ECO:0000256" key="3">
    <source>
        <dbReference type="ARBA" id="ARBA00023163"/>
    </source>
</evidence>
<dbReference type="PROSITE" id="PS50949">
    <property type="entry name" value="HTH_GNTR"/>
    <property type="match status" value="1"/>
</dbReference>
<keyword evidence="1" id="KW-0805">Transcription regulation</keyword>
<accession>A0A6M8U9U8</accession>
<dbReference type="InterPro" id="IPR036388">
    <property type="entry name" value="WH-like_DNA-bd_sf"/>
</dbReference>
<dbReference type="InterPro" id="IPR050679">
    <property type="entry name" value="Bact_HTH_transcr_reg"/>
</dbReference>
<dbReference type="SMART" id="SM00345">
    <property type="entry name" value="HTH_GNTR"/>
    <property type="match status" value="1"/>
</dbReference>
<proteinExistence type="predicted"/>
<dbReference type="InterPro" id="IPR011663">
    <property type="entry name" value="UTRA"/>
</dbReference>
<evidence type="ECO:0000259" key="4">
    <source>
        <dbReference type="PROSITE" id="PS50949"/>
    </source>
</evidence>
<dbReference type="Pfam" id="PF07702">
    <property type="entry name" value="UTRA"/>
    <property type="match status" value="1"/>
</dbReference>
<dbReference type="Pfam" id="PF00392">
    <property type="entry name" value="GntR"/>
    <property type="match status" value="1"/>
</dbReference>
<dbReference type="GO" id="GO:0003677">
    <property type="term" value="F:DNA binding"/>
    <property type="evidence" value="ECO:0007669"/>
    <property type="project" value="UniProtKB-KW"/>
</dbReference>
<keyword evidence="6" id="KW-1185">Reference proteome</keyword>
<dbReference type="AlphaFoldDB" id="A0A6M8U9U8"/>
<protein>
    <submittedName>
        <fullName evidence="5">GntR family transcriptional regulator</fullName>
    </submittedName>
</protein>